<feature type="region of interest" description="Disordered" evidence="7">
    <location>
        <begin position="192"/>
        <end position="214"/>
    </location>
</feature>
<dbReference type="InterPro" id="IPR037151">
    <property type="entry name" value="AlkB-like_sf"/>
</dbReference>
<evidence type="ECO:0000256" key="7">
    <source>
        <dbReference type="SAM" id="MobiDB-lite"/>
    </source>
</evidence>
<dbReference type="GO" id="GO:0035515">
    <property type="term" value="F:oxidative RNA demethylase activity"/>
    <property type="evidence" value="ECO:0007669"/>
    <property type="project" value="TreeGrafter"/>
</dbReference>
<dbReference type="GO" id="GO:0035516">
    <property type="term" value="F:broad specificity oxidative DNA demethylase activity"/>
    <property type="evidence" value="ECO:0007669"/>
    <property type="project" value="TreeGrafter"/>
</dbReference>
<feature type="domain" description="Alpha-ketoglutarate-dependent dioxygenase AlkB-like" evidence="8">
    <location>
        <begin position="261"/>
        <end position="389"/>
    </location>
</feature>
<evidence type="ECO:0000256" key="2">
    <source>
        <dbReference type="ARBA" id="ARBA00022723"/>
    </source>
</evidence>
<dbReference type="Pfam" id="PF13532">
    <property type="entry name" value="2OG-FeII_Oxy_2"/>
    <property type="match status" value="2"/>
</dbReference>
<accession>A0A540NCA5</accession>
<evidence type="ECO:0000313" key="10">
    <source>
        <dbReference type="Proteomes" id="UP000315295"/>
    </source>
</evidence>
<keyword evidence="3" id="KW-0223">Dioxygenase</keyword>
<comment type="similarity">
    <text evidence="1">Belongs to the alkB family.</text>
</comment>
<keyword evidence="2 6" id="KW-0479">Metal-binding</keyword>
<dbReference type="Proteomes" id="UP000315295">
    <property type="component" value="Unassembled WGS sequence"/>
</dbReference>
<feature type="binding site" evidence="6">
    <location>
        <position position="444"/>
    </location>
    <ligand>
        <name>Fe cation</name>
        <dbReference type="ChEBI" id="CHEBI:24875"/>
        <note>catalytic</note>
    </ligand>
</feature>
<dbReference type="PANTHER" id="PTHR16557:SF2">
    <property type="entry name" value="NUCLEIC ACID DIOXYGENASE ALKBH1"/>
    <property type="match status" value="1"/>
</dbReference>
<keyword evidence="10" id="KW-1185">Reference proteome</keyword>
<dbReference type="GO" id="GO:0005737">
    <property type="term" value="C:cytoplasm"/>
    <property type="evidence" value="ECO:0007669"/>
    <property type="project" value="TreeGrafter"/>
</dbReference>
<comment type="caution">
    <text evidence="9">The sequence shown here is derived from an EMBL/GenBank/DDBJ whole genome shotgun (WGS) entry which is preliminary data.</text>
</comment>
<feature type="compositionally biased region" description="Polar residues" evidence="7">
    <location>
        <begin position="16"/>
        <end position="26"/>
    </location>
</feature>
<feature type="region of interest" description="Disordered" evidence="7">
    <location>
        <begin position="1"/>
        <end position="135"/>
    </location>
</feature>
<feature type="binding site" evidence="6">
    <location>
        <position position="500"/>
    </location>
    <ligand>
        <name>Fe cation</name>
        <dbReference type="ChEBI" id="CHEBI:24875"/>
        <note>catalytic</note>
    </ligand>
</feature>
<feature type="domain" description="Alpha-ketoglutarate-dependent dioxygenase AlkB-like" evidence="8">
    <location>
        <begin position="441"/>
        <end position="530"/>
    </location>
</feature>
<dbReference type="AlphaFoldDB" id="A0A540NCA5"/>
<dbReference type="Gene3D" id="2.60.120.590">
    <property type="entry name" value="Alpha-ketoglutarate-dependent dioxygenase AlkB-like"/>
    <property type="match status" value="2"/>
</dbReference>
<dbReference type="STRING" id="106549.A0A540NCA5"/>
<organism evidence="9 10">
    <name type="scientific">Malus baccata</name>
    <name type="common">Siberian crab apple</name>
    <name type="synonym">Pyrus baccata</name>
    <dbReference type="NCBI Taxonomy" id="106549"/>
    <lineage>
        <taxon>Eukaryota</taxon>
        <taxon>Viridiplantae</taxon>
        <taxon>Streptophyta</taxon>
        <taxon>Embryophyta</taxon>
        <taxon>Tracheophyta</taxon>
        <taxon>Spermatophyta</taxon>
        <taxon>Magnoliopsida</taxon>
        <taxon>eudicotyledons</taxon>
        <taxon>Gunneridae</taxon>
        <taxon>Pentapetalae</taxon>
        <taxon>rosids</taxon>
        <taxon>fabids</taxon>
        <taxon>Rosales</taxon>
        <taxon>Rosaceae</taxon>
        <taxon>Amygdaloideae</taxon>
        <taxon>Maleae</taxon>
        <taxon>Malus</taxon>
    </lineage>
</organism>
<dbReference type="SUPFAM" id="SSF51197">
    <property type="entry name" value="Clavaminate synthase-like"/>
    <property type="match status" value="2"/>
</dbReference>
<proteinExistence type="inferred from homology"/>
<evidence type="ECO:0000259" key="8">
    <source>
        <dbReference type="Pfam" id="PF13532"/>
    </source>
</evidence>
<dbReference type="PANTHER" id="PTHR16557">
    <property type="entry name" value="ALKYLATED DNA REPAIR PROTEIN ALKB-RELATED"/>
    <property type="match status" value="1"/>
</dbReference>
<evidence type="ECO:0000256" key="5">
    <source>
        <dbReference type="ARBA" id="ARBA00023004"/>
    </source>
</evidence>
<gene>
    <name evidence="9" type="ORF">C1H46_005661</name>
</gene>
<dbReference type="EMBL" id="VIEB01000067">
    <property type="protein sequence ID" value="TQE08677.1"/>
    <property type="molecule type" value="Genomic_DNA"/>
</dbReference>
<keyword evidence="4" id="KW-0560">Oxidoreductase</keyword>
<protein>
    <recommendedName>
        <fullName evidence="8">Alpha-ketoglutarate-dependent dioxygenase AlkB-like domain-containing protein</fullName>
    </recommendedName>
</protein>
<dbReference type="InterPro" id="IPR004574">
    <property type="entry name" value="Alkb"/>
</dbReference>
<evidence type="ECO:0000256" key="4">
    <source>
        <dbReference type="ARBA" id="ARBA00023002"/>
    </source>
</evidence>
<evidence type="ECO:0000256" key="3">
    <source>
        <dbReference type="ARBA" id="ARBA00022964"/>
    </source>
</evidence>
<evidence type="ECO:0000256" key="1">
    <source>
        <dbReference type="ARBA" id="ARBA00007879"/>
    </source>
</evidence>
<dbReference type="GO" id="GO:0008198">
    <property type="term" value="F:ferrous iron binding"/>
    <property type="evidence" value="ECO:0007669"/>
    <property type="project" value="TreeGrafter"/>
</dbReference>
<evidence type="ECO:0000256" key="6">
    <source>
        <dbReference type="PIRSR" id="PIRSR604574-2"/>
    </source>
</evidence>
<reference evidence="9 10" key="1">
    <citation type="journal article" date="2019" name="G3 (Bethesda)">
        <title>Sequencing of a Wild Apple (Malus baccata) Genome Unravels the Differences Between Cultivated and Wild Apple Species Regarding Disease Resistance and Cold Tolerance.</title>
        <authorList>
            <person name="Chen X."/>
        </authorList>
    </citation>
    <scope>NUCLEOTIDE SEQUENCE [LARGE SCALE GENOMIC DNA]</scope>
    <source>
        <strain evidence="10">cv. Shandingzi</strain>
        <tissue evidence="9">Leaves</tissue>
    </source>
</reference>
<feature type="compositionally biased region" description="Polar residues" evidence="7">
    <location>
        <begin position="72"/>
        <end position="81"/>
    </location>
</feature>
<comment type="cofactor">
    <cofactor evidence="6">
        <name>Fe(2+)</name>
        <dbReference type="ChEBI" id="CHEBI:29033"/>
    </cofactor>
    <text evidence="6">Binds 1 Fe(2+) ion per subunit.</text>
</comment>
<feature type="compositionally biased region" description="Basic and acidic residues" evidence="7">
    <location>
        <begin position="85"/>
        <end position="127"/>
    </location>
</feature>
<feature type="compositionally biased region" description="Basic and acidic residues" evidence="7">
    <location>
        <begin position="1"/>
        <end position="12"/>
    </location>
</feature>
<keyword evidence="5 6" id="KW-0408">Iron</keyword>
<name>A0A540NCA5_MALBA</name>
<dbReference type="InterPro" id="IPR027450">
    <property type="entry name" value="AlkB-like"/>
</dbReference>
<dbReference type="GO" id="GO:0035513">
    <property type="term" value="P:oxidative RNA demethylation"/>
    <property type="evidence" value="ECO:0007669"/>
    <property type="project" value="TreeGrafter"/>
</dbReference>
<sequence length="532" mass="59218">MDNRAQDGDITRGGRFSTNRGGQAPQSLRGGRFPTNRGDQARGNQRRGRRYPLAAGHPSNLHSPQAGAGTRGTFSNDSSGNYEFRVSHHSEHKPATSSAHRQEWHSSGREDTHSHSESFKEGHKSTESRGVNPKVSNLSIVSDSSYREHPPLFSSLSYSENLHTGVERMQIRETPSEVTEDSVTLPCKSEAHGVPFPINSPVNATNQGKPEPSEHLTFDLCPPKSRGSITLKAPLLVQNRERRNEIKRSKEQNSGSVLQSGMVLLKSYLSLDDQMNMVKLCRDLGLGSGGFYKPGYRDGAKLNLMMMCLGKNWDPETSQYGGHRPIDGAIPPKIPDKFFQLVESAIKESQSLIMKDSKTSNSEGILPRMIPDICLVNFYSSSGRLGLHQHYICSRQPSNYLLTILDEQLSLLFYALNCMTFIRSSCIIFQIIYNPNATVVHDRDESEQSLRKCLPVVSFSIGDAAEFLYGEQRDVDRANKVILESGDVLIFGGKSRHVFHGVSSIKPDTAPKTLLEKTNLRPGRLNLTFREY</sequence>
<evidence type="ECO:0000313" key="9">
    <source>
        <dbReference type="EMBL" id="TQE08677.1"/>
    </source>
</evidence>